<gene>
    <name evidence="1" type="ORF">HKI81_01565</name>
</gene>
<reference evidence="1 2" key="1">
    <citation type="submission" date="2020-04" db="EMBL/GenBank/DDBJ databases">
        <title>Draft genome sequence of Caldanaerobacter sunterraneus. strain 1523vc isolated from Griffin hot spring, Kamchatka, Russia.</title>
        <authorList>
            <person name="Toshchakov S.V."/>
            <person name="Podosokorskaya O.A."/>
            <person name="Kublanov I.V."/>
            <person name="Korzhenkov A."/>
            <person name="Patrushev M.V."/>
        </authorList>
    </citation>
    <scope>NUCLEOTIDE SEQUENCE [LARGE SCALE GENOMIC DNA]</scope>
    <source>
        <strain evidence="1 2">1523vc</strain>
    </source>
</reference>
<dbReference type="Proteomes" id="UP000529861">
    <property type="component" value="Unassembled WGS sequence"/>
</dbReference>
<dbReference type="RefSeq" id="WP_170270061.1">
    <property type="nucleotide sequence ID" value="NZ_JABEQB010000003.1"/>
</dbReference>
<protein>
    <recommendedName>
        <fullName evidence="3">NTPase</fullName>
    </recommendedName>
</protein>
<evidence type="ECO:0000313" key="2">
    <source>
        <dbReference type="Proteomes" id="UP000529861"/>
    </source>
</evidence>
<proteinExistence type="predicted"/>
<dbReference type="InterPro" id="IPR004948">
    <property type="entry name" value="Nuc-triphosphatase_THEP1"/>
</dbReference>
<name>A0A7Y2PKQ8_9THEO</name>
<dbReference type="GO" id="GO:0017111">
    <property type="term" value="F:ribonucleoside triphosphate phosphatase activity"/>
    <property type="evidence" value="ECO:0007669"/>
    <property type="project" value="InterPro"/>
</dbReference>
<accession>A0A7Y2PKQ8</accession>
<dbReference type="EMBL" id="JABEQB010000003">
    <property type="protein sequence ID" value="NNG65935.1"/>
    <property type="molecule type" value="Genomic_DNA"/>
</dbReference>
<evidence type="ECO:0000313" key="1">
    <source>
        <dbReference type="EMBL" id="NNG65935.1"/>
    </source>
</evidence>
<dbReference type="InterPro" id="IPR027417">
    <property type="entry name" value="P-loop_NTPase"/>
</dbReference>
<dbReference type="Gene3D" id="3.40.50.300">
    <property type="entry name" value="P-loop containing nucleotide triphosphate hydrolases"/>
    <property type="match status" value="1"/>
</dbReference>
<comment type="caution">
    <text evidence="1">The sequence shown here is derived from an EMBL/GenBank/DDBJ whole genome shotgun (WGS) entry which is preliminary data.</text>
</comment>
<dbReference type="Pfam" id="PF03266">
    <property type="entry name" value="NTPase_1"/>
    <property type="match status" value="1"/>
</dbReference>
<organism evidence="1 2">
    <name type="scientific">Caldanaerobacter subterraneus</name>
    <dbReference type="NCBI Taxonomy" id="911092"/>
    <lineage>
        <taxon>Bacteria</taxon>
        <taxon>Bacillati</taxon>
        <taxon>Bacillota</taxon>
        <taxon>Clostridia</taxon>
        <taxon>Thermoanaerobacterales</taxon>
        <taxon>Thermoanaerobacteraceae</taxon>
        <taxon>Caldanaerobacter</taxon>
    </lineage>
</organism>
<evidence type="ECO:0008006" key="3">
    <source>
        <dbReference type="Google" id="ProtNLM"/>
    </source>
</evidence>
<dbReference type="AlphaFoldDB" id="A0A7Y2PKQ8"/>
<sequence length="169" mass="19203">MGKVNMITGDINNGKTTKLIEIFEDKNTNEIDGIVSVKVFDERTGEFIGYNLQKLSDNSKVTLCILKEKYHDNFDNFFEFGRFIFSEKAFEFAESVIKELIKEKEVISIIIDEIGELEAQGKGFANAFEMAISSNKEVYIGINPKNIVKIVNKFRITNYTIIPIVKAGK</sequence>